<organism evidence="1 2">
    <name type="scientific">Mucuna pruriens</name>
    <name type="common">Velvet bean</name>
    <name type="synonym">Dolichos pruriens</name>
    <dbReference type="NCBI Taxonomy" id="157652"/>
    <lineage>
        <taxon>Eukaryota</taxon>
        <taxon>Viridiplantae</taxon>
        <taxon>Streptophyta</taxon>
        <taxon>Embryophyta</taxon>
        <taxon>Tracheophyta</taxon>
        <taxon>Spermatophyta</taxon>
        <taxon>Magnoliopsida</taxon>
        <taxon>eudicotyledons</taxon>
        <taxon>Gunneridae</taxon>
        <taxon>Pentapetalae</taxon>
        <taxon>rosids</taxon>
        <taxon>fabids</taxon>
        <taxon>Fabales</taxon>
        <taxon>Fabaceae</taxon>
        <taxon>Papilionoideae</taxon>
        <taxon>50 kb inversion clade</taxon>
        <taxon>NPAAA clade</taxon>
        <taxon>indigoferoid/millettioid clade</taxon>
        <taxon>Phaseoleae</taxon>
        <taxon>Mucuna</taxon>
    </lineage>
</organism>
<keyword evidence="2" id="KW-1185">Reference proteome</keyword>
<accession>A0A371FQE1</accession>
<gene>
    <name evidence="1" type="ORF">CR513_39175</name>
</gene>
<feature type="non-terminal residue" evidence="1">
    <location>
        <position position="1"/>
    </location>
</feature>
<comment type="caution">
    <text evidence="1">The sequence shown here is derived from an EMBL/GenBank/DDBJ whole genome shotgun (WGS) entry which is preliminary data.</text>
</comment>
<evidence type="ECO:0000313" key="2">
    <source>
        <dbReference type="Proteomes" id="UP000257109"/>
    </source>
</evidence>
<dbReference type="Proteomes" id="UP000257109">
    <property type="component" value="Unassembled WGS sequence"/>
</dbReference>
<evidence type="ECO:0000313" key="1">
    <source>
        <dbReference type="EMBL" id="RDX80293.1"/>
    </source>
</evidence>
<reference evidence="1" key="1">
    <citation type="submission" date="2018-05" db="EMBL/GenBank/DDBJ databases">
        <title>Draft genome of Mucuna pruriens seed.</title>
        <authorList>
            <person name="Nnadi N.E."/>
            <person name="Vos R."/>
            <person name="Hasami M.H."/>
            <person name="Devisetty U.K."/>
            <person name="Aguiy J.C."/>
        </authorList>
    </citation>
    <scope>NUCLEOTIDE SEQUENCE [LARGE SCALE GENOMIC DNA]</scope>
    <source>
        <strain evidence="1">JCA_2017</strain>
    </source>
</reference>
<sequence>MQACLSRLEFKLKGITISTELETNMDSNSSKYSIITELKKRVNFDYWNRKIQLWRSEQNQQPTRLLCTCVLSKRSIPQTFIIELYLKDKESCFGNYKASNAF</sequence>
<dbReference type="EMBL" id="QJKJ01008264">
    <property type="protein sequence ID" value="RDX80293.1"/>
    <property type="molecule type" value="Genomic_DNA"/>
</dbReference>
<proteinExistence type="predicted"/>
<dbReference type="AlphaFoldDB" id="A0A371FQE1"/>
<name>A0A371FQE1_MUCPR</name>
<protein>
    <submittedName>
        <fullName evidence="1">Uncharacterized protein</fullName>
    </submittedName>
</protein>